<dbReference type="SUPFAM" id="SSF50952">
    <property type="entry name" value="Soluble quinoprotein glucose dehydrogenase"/>
    <property type="match status" value="1"/>
</dbReference>
<dbReference type="Pfam" id="PF22807">
    <property type="entry name" value="TrAA12"/>
    <property type="match status" value="2"/>
</dbReference>
<dbReference type="Proteomes" id="UP000198287">
    <property type="component" value="Unassembled WGS sequence"/>
</dbReference>
<comment type="caution">
    <text evidence="3">The sequence shown here is derived from an EMBL/GenBank/DDBJ whole genome shotgun (WGS) entry which is preliminary data.</text>
</comment>
<dbReference type="InterPro" id="IPR011042">
    <property type="entry name" value="6-blade_b-propeller_TolB-like"/>
</dbReference>
<name>A0A226F5V4_FOLCA</name>
<sequence>MKTTIVFITLLVTAVNSQWFANPPFYASQYTTVGVARGIITDPVGDLLILGRSLNGIAVVYERDNGDGTIDVVNQRIVVVNGLNLNHGVAYSNGYIYGGSARNIYRWPYTPGNRTQIDIGEEIVVTGLPEGNHDSHAIVFDAQGRLYCSIGSRNNIDLDSNRSKILRFELTGNLPKLYEEGELFADGLRNEGGLAFDNNGTLSKTFNRFDGPLAEHFGYPYCFSTYGLPGYAAGTQFAWPDFMNDSIHSDDWCRNVNNNRPPLIAMSAHEAPLGFDFYRGQNCGNGGGAFPCNMTGDAFVSFHGSVNRTPASGYRVARFPFNAAGNATGEELNVISELDVAGCADGPCIRPVDAAFNDNGHLFITTDYPGIIIRVTYGTPGPRVRRNIDSLN</sequence>
<dbReference type="PANTHER" id="PTHR19328">
    <property type="entry name" value="HEDGEHOG-INTERACTING PROTEIN"/>
    <property type="match status" value="1"/>
</dbReference>
<feature type="domain" description="Pyrroloquinoline quinone-dependent pyranose dehydrogenase beta-propeller" evidence="2">
    <location>
        <begin position="35"/>
        <end position="203"/>
    </location>
</feature>
<evidence type="ECO:0000313" key="3">
    <source>
        <dbReference type="EMBL" id="OXA64710.1"/>
    </source>
</evidence>
<dbReference type="PANTHER" id="PTHR19328:SF53">
    <property type="entry name" value="MEMBRANE PROTEIN"/>
    <property type="match status" value="1"/>
</dbReference>
<dbReference type="Gene3D" id="2.120.10.30">
    <property type="entry name" value="TolB, C-terminal domain"/>
    <property type="match status" value="1"/>
</dbReference>
<feature type="domain" description="Pyrroloquinoline quinone-dependent pyranose dehydrogenase beta-propeller" evidence="2">
    <location>
        <begin position="214"/>
        <end position="375"/>
    </location>
</feature>
<dbReference type="InterPro" id="IPR054539">
    <property type="entry name" value="Beta-prop_PDH"/>
</dbReference>
<accession>A0A226F5V4</accession>
<dbReference type="InterPro" id="IPR011041">
    <property type="entry name" value="Quinoprot_gluc/sorb_DH_b-prop"/>
</dbReference>
<evidence type="ECO:0000313" key="4">
    <source>
        <dbReference type="Proteomes" id="UP000198287"/>
    </source>
</evidence>
<keyword evidence="1" id="KW-0732">Signal</keyword>
<keyword evidence="4" id="KW-1185">Reference proteome</keyword>
<reference evidence="3 4" key="1">
    <citation type="submission" date="2015-12" db="EMBL/GenBank/DDBJ databases">
        <title>The genome of Folsomia candida.</title>
        <authorList>
            <person name="Faddeeva A."/>
            <person name="Derks M.F."/>
            <person name="Anvar Y."/>
            <person name="Smit S."/>
            <person name="Van Straalen N."/>
            <person name="Roelofs D."/>
        </authorList>
    </citation>
    <scope>NUCLEOTIDE SEQUENCE [LARGE SCALE GENOMIC DNA]</scope>
    <source>
        <strain evidence="3 4">VU population</strain>
        <tissue evidence="3">Whole body</tissue>
    </source>
</reference>
<dbReference type="OrthoDB" id="507128at2759"/>
<organism evidence="3 4">
    <name type="scientific">Folsomia candida</name>
    <name type="common">Springtail</name>
    <dbReference type="NCBI Taxonomy" id="158441"/>
    <lineage>
        <taxon>Eukaryota</taxon>
        <taxon>Metazoa</taxon>
        <taxon>Ecdysozoa</taxon>
        <taxon>Arthropoda</taxon>
        <taxon>Hexapoda</taxon>
        <taxon>Collembola</taxon>
        <taxon>Entomobryomorpha</taxon>
        <taxon>Isotomoidea</taxon>
        <taxon>Isotomidae</taxon>
        <taxon>Proisotominae</taxon>
        <taxon>Folsomia</taxon>
    </lineage>
</organism>
<dbReference type="AlphaFoldDB" id="A0A226F5V4"/>
<protein>
    <submittedName>
        <fullName evidence="3">L-sorbosone dehydrogenase</fullName>
    </submittedName>
</protein>
<gene>
    <name evidence="3" type="ORF">Fcan01_00787</name>
</gene>
<proteinExistence type="predicted"/>
<evidence type="ECO:0000256" key="1">
    <source>
        <dbReference type="SAM" id="SignalP"/>
    </source>
</evidence>
<feature type="chain" id="PRO_5012488786" evidence="1">
    <location>
        <begin position="18"/>
        <end position="392"/>
    </location>
</feature>
<evidence type="ECO:0000259" key="2">
    <source>
        <dbReference type="Pfam" id="PF22807"/>
    </source>
</evidence>
<dbReference type="EMBL" id="LNIX01000001">
    <property type="protein sequence ID" value="OXA64710.1"/>
    <property type="molecule type" value="Genomic_DNA"/>
</dbReference>
<feature type="signal peptide" evidence="1">
    <location>
        <begin position="1"/>
        <end position="17"/>
    </location>
</feature>